<dbReference type="InterPro" id="IPR026082">
    <property type="entry name" value="ABCA"/>
</dbReference>
<dbReference type="Gene3D" id="3.40.50.300">
    <property type="entry name" value="P-loop containing nucleotide triphosphate hydrolases"/>
    <property type="match status" value="1"/>
</dbReference>
<dbReference type="GO" id="GO:0005319">
    <property type="term" value="F:lipid transporter activity"/>
    <property type="evidence" value="ECO:0007669"/>
    <property type="project" value="TreeGrafter"/>
</dbReference>
<name>A0A3P8D1W4_HAEPC</name>
<dbReference type="Pfam" id="PF00005">
    <property type="entry name" value="ABC_tran"/>
    <property type="match status" value="1"/>
</dbReference>
<feature type="domain" description="ABC transporter" evidence="3">
    <location>
        <begin position="1"/>
        <end position="114"/>
    </location>
</feature>
<dbReference type="GO" id="GO:0016020">
    <property type="term" value="C:membrane"/>
    <property type="evidence" value="ECO:0007669"/>
    <property type="project" value="InterPro"/>
</dbReference>
<evidence type="ECO:0000256" key="1">
    <source>
        <dbReference type="ARBA" id="ARBA00022448"/>
    </source>
</evidence>
<keyword evidence="2" id="KW-0677">Repeat</keyword>
<dbReference type="InterPro" id="IPR027417">
    <property type="entry name" value="P-loop_NTPase"/>
</dbReference>
<dbReference type="GO" id="GO:0016887">
    <property type="term" value="F:ATP hydrolysis activity"/>
    <property type="evidence" value="ECO:0007669"/>
    <property type="project" value="InterPro"/>
</dbReference>
<evidence type="ECO:0000259" key="3">
    <source>
        <dbReference type="Pfam" id="PF00005"/>
    </source>
</evidence>
<dbReference type="PANTHER" id="PTHR19229">
    <property type="entry name" value="ATP-BINDING CASSETTE TRANSPORTER SUBFAMILY A ABCA"/>
    <property type="match status" value="1"/>
</dbReference>
<dbReference type="STRING" id="6290.A0A3P8D1W4"/>
<gene>
    <name evidence="4" type="ORF">HPLM_LOCUS21504</name>
</gene>
<keyword evidence="5" id="KW-1185">Reference proteome</keyword>
<reference evidence="4 5" key="1">
    <citation type="submission" date="2018-11" db="EMBL/GenBank/DDBJ databases">
        <authorList>
            <consortium name="Pathogen Informatics"/>
        </authorList>
    </citation>
    <scope>NUCLEOTIDE SEQUENCE [LARGE SCALE GENOMIC DNA]</scope>
    <source>
        <strain evidence="4 5">MHpl1</strain>
    </source>
</reference>
<dbReference type="Proteomes" id="UP000268014">
    <property type="component" value="Unassembled WGS sequence"/>
</dbReference>
<dbReference type="GO" id="GO:0005524">
    <property type="term" value="F:ATP binding"/>
    <property type="evidence" value="ECO:0007669"/>
    <property type="project" value="InterPro"/>
</dbReference>
<protein>
    <recommendedName>
        <fullName evidence="3">ABC transporter domain-containing protein</fullName>
    </recommendedName>
</protein>
<evidence type="ECO:0000256" key="2">
    <source>
        <dbReference type="ARBA" id="ARBA00022737"/>
    </source>
</evidence>
<proteinExistence type="predicted"/>
<dbReference type="AlphaFoldDB" id="A0A3P8D1W4"/>
<accession>A0A3P8D1W4</accession>
<dbReference type="GO" id="GO:0140359">
    <property type="term" value="F:ABC-type transporter activity"/>
    <property type="evidence" value="ECO:0007669"/>
    <property type="project" value="InterPro"/>
</dbReference>
<organism evidence="4 5">
    <name type="scientific">Haemonchus placei</name>
    <name type="common">Barber's pole worm</name>
    <dbReference type="NCBI Taxonomy" id="6290"/>
    <lineage>
        <taxon>Eukaryota</taxon>
        <taxon>Metazoa</taxon>
        <taxon>Ecdysozoa</taxon>
        <taxon>Nematoda</taxon>
        <taxon>Chromadorea</taxon>
        <taxon>Rhabditida</taxon>
        <taxon>Rhabditina</taxon>
        <taxon>Rhabditomorpha</taxon>
        <taxon>Strongyloidea</taxon>
        <taxon>Trichostrongylidae</taxon>
        <taxon>Haemonchus</taxon>
    </lineage>
</organism>
<dbReference type="SUPFAM" id="SSF52540">
    <property type="entry name" value="P-loop containing nucleoside triphosphate hydrolases"/>
    <property type="match status" value="1"/>
</dbReference>
<sequence length="118" mass="12863">MGVNGAGKTSTFRVLSGQQRADRGVVVLEQNLLTPGASMFTRVGYCPQYDALYMDLTPREHLEILAGFHGYTSSSLSQVAKYLMEVLDLSLYANTKTAALSGGTKVPYLLLNLLTRTK</sequence>
<dbReference type="EMBL" id="UZAF01023534">
    <property type="protein sequence ID" value="VDO90335.1"/>
    <property type="molecule type" value="Genomic_DNA"/>
</dbReference>
<dbReference type="OrthoDB" id="8061355at2759"/>
<evidence type="ECO:0000313" key="5">
    <source>
        <dbReference type="Proteomes" id="UP000268014"/>
    </source>
</evidence>
<dbReference type="PANTHER" id="PTHR19229:SF36">
    <property type="entry name" value="ATP-BINDING CASSETTE SUB-FAMILY A MEMBER 2"/>
    <property type="match status" value="1"/>
</dbReference>
<dbReference type="InterPro" id="IPR003439">
    <property type="entry name" value="ABC_transporter-like_ATP-bd"/>
</dbReference>
<keyword evidence="1" id="KW-0813">Transport</keyword>
<evidence type="ECO:0000313" key="4">
    <source>
        <dbReference type="EMBL" id="VDO90335.1"/>
    </source>
</evidence>